<proteinExistence type="predicted"/>
<dbReference type="AlphaFoldDB" id="A0A0W0SKV8"/>
<reference evidence="1 2" key="1">
    <citation type="submission" date="2015-11" db="EMBL/GenBank/DDBJ databases">
        <title>Genomic analysis of 38 Legionella species identifies large and diverse effector repertoires.</title>
        <authorList>
            <person name="Burstein D."/>
            <person name="Amaro F."/>
            <person name="Zusman T."/>
            <person name="Lifshitz Z."/>
            <person name="Cohen O."/>
            <person name="Gilbert J.A."/>
            <person name="Pupko T."/>
            <person name="Shuman H.A."/>
            <person name="Segal G."/>
        </authorList>
    </citation>
    <scope>NUCLEOTIDE SEQUENCE [LARGE SCALE GENOMIC DNA]</scope>
    <source>
        <strain evidence="1 2">ATCC 700990</strain>
    </source>
</reference>
<dbReference type="STRING" id="1212489.Ldro_3110"/>
<sequence>MFNKFFLFAIVLILPSLSFGFYDRKITNQSNYTWIIVDSSRVFAKRGFIQFDRAPDKYPKACLPVNAQAGEACFLEPGQTTYVRYVFIYSSDHRDWEDTRKVITFINPLTYETVLVQLEGDVFEKSLKMESSNPKKLNDSHGDITIFNP</sequence>
<dbReference type="Proteomes" id="UP000054736">
    <property type="component" value="Unassembled WGS sequence"/>
</dbReference>
<organism evidence="1 2">
    <name type="scientific">Legionella drozanskii LLAP-1</name>
    <dbReference type="NCBI Taxonomy" id="1212489"/>
    <lineage>
        <taxon>Bacteria</taxon>
        <taxon>Pseudomonadati</taxon>
        <taxon>Pseudomonadota</taxon>
        <taxon>Gammaproteobacteria</taxon>
        <taxon>Legionellales</taxon>
        <taxon>Legionellaceae</taxon>
        <taxon>Legionella</taxon>
    </lineage>
</organism>
<dbReference type="PATRIC" id="fig|1212489.4.peg.3295"/>
<keyword evidence="2" id="KW-1185">Reference proteome</keyword>
<dbReference type="OrthoDB" id="9885214at2"/>
<accession>A0A0W0SKV8</accession>
<protein>
    <submittedName>
        <fullName evidence="1">Uncharacterized protein</fullName>
    </submittedName>
</protein>
<evidence type="ECO:0000313" key="2">
    <source>
        <dbReference type="Proteomes" id="UP000054736"/>
    </source>
</evidence>
<gene>
    <name evidence="1" type="ORF">Ldro_3110</name>
</gene>
<dbReference type="RefSeq" id="WP_058497372.1">
    <property type="nucleotide sequence ID" value="NZ_CAAAIU010000016.1"/>
</dbReference>
<name>A0A0W0SKV8_9GAMM</name>
<dbReference type="EMBL" id="LNXY01000034">
    <property type="protein sequence ID" value="KTC83990.1"/>
    <property type="molecule type" value="Genomic_DNA"/>
</dbReference>
<evidence type="ECO:0000313" key="1">
    <source>
        <dbReference type="EMBL" id="KTC83990.1"/>
    </source>
</evidence>
<comment type="caution">
    <text evidence="1">The sequence shown here is derived from an EMBL/GenBank/DDBJ whole genome shotgun (WGS) entry which is preliminary data.</text>
</comment>